<protein>
    <submittedName>
        <fullName evidence="1 3">Uncharacterized protein</fullName>
    </submittedName>
</protein>
<organism evidence="3">
    <name type="scientific">Anisakis simplex</name>
    <name type="common">Herring worm</name>
    <dbReference type="NCBI Taxonomy" id="6269"/>
    <lineage>
        <taxon>Eukaryota</taxon>
        <taxon>Metazoa</taxon>
        <taxon>Ecdysozoa</taxon>
        <taxon>Nematoda</taxon>
        <taxon>Chromadorea</taxon>
        <taxon>Rhabditida</taxon>
        <taxon>Spirurina</taxon>
        <taxon>Ascaridomorpha</taxon>
        <taxon>Ascaridoidea</taxon>
        <taxon>Anisakidae</taxon>
        <taxon>Anisakis</taxon>
        <taxon>Anisakis simplex complex</taxon>
    </lineage>
</organism>
<dbReference type="AlphaFoldDB" id="A0A0M3JIF0"/>
<proteinExistence type="predicted"/>
<dbReference type="Proteomes" id="UP000267096">
    <property type="component" value="Unassembled WGS sequence"/>
</dbReference>
<reference evidence="3" key="1">
    <citation type="submission" date="2017-02" db="UniProtKB">
        <authorList>
            <consortium name="WormBaseParasite"/>
        </authorList>
    </citation>
    <scope>IDENTIFICATION</scope>
</reference>
<dbReference type="EMBL" id="UYRR01016906">
    <property type="protein sequence ID" value="VDK28679.1"/>
    <property type="molecule type" value="Genomic_DNA"/>
</dbReference>
<name>A0A0M3JIF0_ANISI</name>
<gene>
    <name evidence="1" type="ORF">ASIM_LOCUS7178</name>
</gene>
<dbReference type="OrthoDB" id="5860225at2759"/>
<evidence type="ECO:0000313" key="2">
    <source>
        <dbReference type="Proteomes" id="UP000267096"/>
    </source>
</evidence>
<accession>A0A0M3JIF0</accession>
<evidence type="ECO:0000313" key="3">
    <source>
        <dbReference type="WBParaSite" id="ASIM_0000741601-mRNA-1"/>
    </source>
</evidence>
<reference evidence="1 2" key="2">
    <citation type="submission" date="2018-11" db="EMBL/GenBank/DDBJ databases">
        <authorList>
            <consortium name="Pathogen Informatics"/>
        </authorList>
    </citation>
    <scope>NUCLEOTIDE SEQUENCE [LARGE SCALE GENOMIC DNA]</scope>
</reference>
<sequence length="100" mass="11087">MAVGEGSLGAGEALCALSQSNANLYDSEFSTQQSNDLPDEVRNFRTANRCESPNVAAETSRSSTPTYEVRFYMIVELFPFSFSLKMLFSSNCLQVHHLSH</sequence>
<keyword evidence="2" id="KW-1185">Reference proteome</keyword>
<dbReference type="WBParaSite" id="ASIM_0000741601-mRNA-1">
    <property type="protein sequence ID" value="ASIM_0000741601-mRNA-1"/>
    <property type="gene ID" value="ASIM_0000741601"/>
</dbReference>
<evidence type="ECO:0000313" key="1">
    <source>
        <dbReference type="EMBL" id="VDK28679.1"/>
    </source>
</evidence>